<dbReference type="CTD" id="36379831"/>
<keyword evidence="3" id="KW-1185">Reference proteome</keyword>
<reference evidence="2 3" key="1">
    <citation type="submission" date="2014-09" db="EMBL/GenBank/DDBJ databases">
        <authorList>
            <person name="Martin A.A."/>
        </authorList>
    </citation>
    <scope>NUCLEOTIDE SEQUENCE</scope>
    <source>
        <strain evidence="3">ED321</strain>
        <strain evidence="2">ED321 Heterogonic</strain>
    </source>
</reference>
<dbReference type="WormBase" id="SRAE_2000212900">
    <property type="protein sequence ID" value="SRP07680"/>
    <property type="gene ID" value="WBGene00262337"/>
</dbReference>
<dbReference type="GeneID" id="36379831"/>
<reference evidence="4" key="2">
    <citation type="submission" date="2020-12" db="UniProtKB">
        <authorList>
            <consortium name="WormBaseParasite"/>
        </authorList>
    </citation>
    <scope>IDENTIFICATION</scope>
</reference>
<dbReference type="AlphaFoldDB" id="A0A090LCE2"/>
<dbReference type="WBParaSite" id="SRAE_2000212900.1">
    <property type="protein sequence ID" value="SRAE_2000212900.1"/>
    <property type="gene ID" value="WBGene00262337"/>
</dbReference>
<feature type="compositionally biased region" description="Basic residues" evidence="1">
    <location>
        <begin position="75"/>
        <end position="95"/>
    </location>
</feature>
<proteinExistence type="predicted"/>
<organism evidence="2">
    <name type="scientific">Strongyloides ratti</name>
    <name type="common">Parasitic roundworm</name>
    <dbReference type="NCBI Taxonomy" id="34506"/>
    <lineage>
        <taxon>Eukaryota</taxon>
        <taxon>Metazoa</taxon>
        <taxon>Ecdysozoa</taxon>
        <taxon>Nematoda</taxon>
        <taxon>Chromadorea</taxon>
        <taxon>Rhabditida</taxon>
        <taxon>Tylenchina</taxon>
        <taxon>Panagrolaimomorpha</taxon>
        <taxon>Strongyloidoidea</taxon>
        <taxon>Strongyloididae</taxon>
        <taxon>Strongyloides</taxon>
    </lineage>
</organism>
<protein>
    <submittedName>
        <fullName evidence="2 4">Uncharacterized protein</fullName>
    </submittedName>
</protein>
<dbReference type="Proteomes" id="UP000035682">
    <property type="component" value="Unplaced"/>
</dbReference>
<evidence type="ECO:0000313" key="4">
    <source>
        <dbReference type="WBParaSite" id="SRAE_2000212900.1"/>
    </source>
</evidence>
<name>A0A090LCE2_STRRB</name>
<evidence type="ECO:0000313" key="5">
    <source>
        <dbReference type="WormBase" id="SRAE_2000212900"/>
    </source>
</evidence>
<dbReference type="EMBL" id="LN609529">
    <property type="protein sequence ID" value="CEF67466.1"/>
    <property type="molecule type" value="Genomic_DNA"/>
</dbReference>
<accession>A0A090LCE2</accession>
<gene>
    <name evidence="2 4 5" type="ORF">SRAE_2000212900</name>
</gene>
<dbReference type="RefSeq" id="XP_024506666.1">
    <property type="nucleotide sequence ID" value="XM_024653162.1"/>
</dbReference>
<evidence type="ECO:0000256" key="1">
    <source>
        <dbReference type="SAM" id="MobiDB-lite"/>
    </source>
</evidence>
<evidence type="ECO:0000313" key="3">
    <source>
        <dbReference type="Proteomes" id="UP000035682"/>
    </source>
</evidence>
<feature type="region of interest" description="Disordered" evidence="1">
    <location>
        <begin position="75"/>
        <end position="116"/>
    </location>
</feature>
<feature type="region of interest" description="Disordered" evidence="1">
    <location>
        <begin position="159"/>
        <end position="180"/>
    </location>
</feature>
<evidence type="ECO:0000313" key="2">
    <source>
        <dbReference type="EMBL" id="CEF67466.1"/>
    </source>
</evidence>
<sequence length="296" mass="34326">MNVVVDNYEYTQLKSDIENIFEGIKNLLLKDLENPNEYWINFDLEFTKKVSDDEYNFPQANENFNKMINEKNKKIKKHEKKNKIRCKKSAKNGKRKPSEGKKVLKNKNITSTDDSDSLKNFEVSETSLDDSLDLLVSGKYDKSKKSMYVYKTENAISRKKVRSKNNSPKRSRIIKTRKSKKKNYFPIPDDDVDNDKALSKVLKQNLPNKGAGIYGTKNYDYNETTLEADIDVDHIKIKKIESSCNVSNSKIDPNLLSSNNNALNFHRSETLKFLREACFNSKVLLFRPKNLLTKNK</sequence>